<sequence length="67" mass="7584">MNRTMISFLTNEQTPKKLQEALKSLKQNKGKATEAKKDRLLVVLGVSFLTGIFVLFVLLVLSMLILY</sequence>
<dbReference type="RefSeq" id="WP_114790221.1">
    <property type="nucleotide sequence ID" value="NZ_CP139960.1"/>
</dbReference>
<accession>A0ABZ0W0I8</accession>
<evidence type="ECO:0000313" key="2">
    <source>
        <dbReference type="EMBL" id="WQD36601.1"/>
    </source>
</evidence>
<dbReference type="Proteomes" id="UP001325680">
    <property type="component" value="Chromosome"/>
</dbReference>
<keyword evidence="1" id="KW-0472">Membrane</keyword>
<reference evidence="2 3" key="1">
    <citation type="submission" date="2023-12" db="EMBL/GenBank/DDBJ databases">
        <title>Genome sequencing and assembly of bacterial species from a model synthetic community.</title>
        <authorList>
            <person name="Hogle S.L."/>
        </authorList>
    </citation>
    <scope>NUCLEOTIDE SEQUENCE [LARGE SCALE GENOMIC DNA]</scope>
    <source>
        <strain evidence="2 3">HAMBI_3031</strain>
    </source>
</reference>
<dbReference type="EMBL" id="CP139960">
    <property type="protein sequence ID" value="WQD36601.1"/>
    <property type="molecule type" value="Genomic_DNA"/>
</dbReference>
<keyword evidence="1" id="KW-0812">Transmembrane</keyword>
<evidence type="ECO:0000256" key="1">
    <source>
        <dbReference type="SAM" id="Phobius"/>
    </source>
</evidence>
<keyword evidence="3" id="KW-1185">Reference proteome</keyword>
<keyword evidence="1" id="KW-1133">Transmembrane helix</keyword>
<evidence type="ECO:0000313" key="3">
    <source>
        <dbReference type="Proteomes" id="UP001325680"/>
    </source>
</evidence>
<proteinExistence type="predicted"/>
<name>A0ABZ0W0I8_9BACT</name>
<protein>
    <submittedName>
        <fullName evidence="2">Uncharacterized protein</fullName>
    </submittedName>
</protein>
<gene>
    <name evidence="2" type="ORF">U0035_13085</name>
</gene>
<feature type="transmembrane region" description="Helical" evidence="1">
    <location>
        <begin position="40"/>
        <end position="66"/>
    </location>
</feature>
<organism evidence="2 3">
    <name type="scientific">Niabella yanshanensis</name>
    <dbReference type="NCBI Taxonomy" id="577386"/>
    <lineage>
        <taxon>Bacteria</taxon>
        <taxon>Pseudomonadati</taxon>
        <taxon>Bacteroidota</taxon>
        <taxon>Chitinophagia</taxon>
        <taxon>Chitinophagales</taxon>
        <taxon>Chitinophagaceae</taxon>
        <taxon>Niabella</taxon>
    </lineage>
</organism>